<dbReference type="GO" id="GO:0003677">
    <property type="term" value="F:DNA binding"/>
    <property type="evidence" value="ECO:0007669"/>
    <property type="project" value="InterPro"/>
</dbReference>
<organism evidence="2 3">
    <name type="scientific">Actinomadura viridis</name>
    <dbReference type="NCBI Taxonomy" id="58110"/>
    <lineage>
        <taxon>Bacteria</taxon>
        <taxon>Bacillati</taxon>
        <taxon>Actinomycetota</taxon>
        <taxon>Actinomycetes</taxon>
        <taxon>Streptosporangiales</taxon>
        <taxon>Thermomonosporaceae</taxon>
        <taxon>Actinomadura</taxon>
    </lineage>
</organism>
<gene>
    <name evidence="2" type="ORF">IW256_007948</name>
</gene>
<proteinExistence type="predicted"/>
<dbReference type="EMBL" id="JADOUA010000001">
    <property type="protein sequence ID" value="MBG6093835.1"/>
    <property type="molecule type" value="Genomic_DNA"/>
</dbReference>
<dbReference type="SUPFAM" id="SSF47413">
    <property type="entry name" value="lambda repressor-like DNA-binding domains"/>
    <property type="match status" value="1"/>
</dbReference>
<dbReference type="InterPro" id="IPR001387">
    <property type="entry name" value="Cro/C1-type_HTH"/>
</dbReference>
<dbReference type="CDD" id="cd00093">
    <property type="entry name" value="HTH_XRE"/>
    <property type="match status" value="1"/>
</dbReference>
<dbReference type="InterPro" id="IPR010982">
    <property type="entry name" value="Lambda_DNA-bd_dom_sf"/>
</dbReference>
<dbReference type="RefSeq" id="WP_197015842.1">
    <property type="nucleotide sequence ID" value="NZ_BAABES010000003.1"/>
</dbReference>
<dbReference type="AlphaFoldDB" id="A0A931DPS1"/>
<dbReference type="Proteomes" id="UP000614047">
    <property type="component" value="Unassembled WGS sequence"/>
</dbReference>
<evidence type="ECO:0000313" key="2">
    <source>
        <dbReference type="EMBL" id="MBG6093835.1"/>
    </source>
</evidence>
<keyword evidence="3" id="KW-1185">Reference proteome</keyword>
<evidence type="ECO:0000313" key="3">
    <source>
        <dbReference type="Proteomes" id="UP000614047"/>
    </source>
</evidence>
<feature type="domain" description="DUF5753" evidence="1">
    <location>
        <begin position="90"/>
        <end position="261"/>
    </location>
</feature>
<name>A0A931DPS1_9ACTN</name>
<dbReference type="Pfam" id="PF19054">
    <property type="entry name" value="DUF5753"/>
    <property type="match status" value="1"/>
</dbReference>
<dbReference type="InterPro" id="IPR043917">
    <property type="entry name" value="DUF5753"/>
</dbReference>
<evidence type="ECO:0000259" key="1">
    <source>
        <dbReference type="Pfam" id="PF19054"/>
    </source>
</evidence>
<accession>A0A931DPS1</accession>
<sequence length="268" mass="29805">MTNEPPDPRSSMWAWIAYALRWNRIERGETGDVLAKRLNCARSTISRLESGEAKLADKQAAVCDKEWRTGDFFATALYYARLGYSPNWLQSLTEFENRASVIYSYAGQIIPVLLQTPDYARAVLMAGRPKDLEGTVARRMSRQAILEGPNPPELSVLLSEGVLDIPVGGPVIMRAQLDHLLVMSQRPNVVVRVVPREAGAHEGLDGPFKIFTVREGDVGFVEAPTGGRLVPEVDEARELRARFERIGHLALPVHSSQRLIKSLMEGMV</sequence>
<comment type="caution">
    <text evidence="2">The sequence shown here is derived from an EMBL/GenBank/DDBJ whole genome shotgun (WGS) entry which is preliminary data.</text>
</comment>
<reference evidence="2" key="1">
    <citation type="submission" date="2020-11" db="EMBL/GenBank/DDBJ databases">
        <title>Sequencing the genomes of 1000 actinobacteria strains.</title>
        <authorList>
            <person name="Klenk H.-P."/>
        </authorList>
    </citation>
    <scope>NUCLEOTIDE SEQUENCE</scope>
    <source>
        <strain evidence="2">DSM 43175</strain>
    </source>
</reference>
<protein>
    <submittedName>
        <fullName evidence="2">Transcriptional regulator with XRE-family HTH domain</fullName>
    </submittedName>
</protein>